<dbReference type="InterPro" id="IPR026444">
    <property type="entry name" value="Secre_tail"/>
</dbReference>
<feature type="chain" id="PRO_5025459846" evidence="1">
    <location>
        <begin position="25"/>
        <end position="1129"/>
    </location>
</feature>
<dbReference type="SUPFAM" id="SSF55486">
    <property type="entry name" value="Metalloproteases ('zincins'), catalytic domain"/>
    <property type="match status" value="1"/>
</dbReference>
<evidence type="ECO:0000313" key="5">
    <source>
        <dbReference type="EMBL" id="QHT65416.1"/>
    </source>
</evidence>
<feature type="domain" description="Peptidase M6-like" evidence="3">
    <location>
        <begin position="168"/>
        <end position="362"/>
    </location>
</feature>
<dbReference type="EMBL" id="CP048222">
    <property type="protein sequence ID" value="QHT65416.1"/>
    <property type="molecule type" value="Genomic_DNA"/>
</dbReference>
<accession>A0A6C0GBU5</accession>
<dbReference type="PANTHER" id="PTHR41775">
    <property type="entry name" value="SECRETED PROTEIN-RELATED"/>
    <property type="match status" value="1"/>
</dbReference>
<dbReference type="Pfam" id="PF01833">
    <property type="entry name" value="TIG"/>
    <property type="match status" value="1"/>
</dbReference>
<dbReference type="InterPro" id="IPR013783">
    <property type="entry name" value="Ig-like_fold"/>
</dbReference>
<dbReference type="RefSeq" id="WP_162441503.1">
    <property type="nucleotide sequence ID" value="NZ_CP048222.1"/>
</dbReference>
<keyword evidence="1" id="KW-0732">Signal</keyword>
<dbReference type="Proteomes" id="UP000480178">
    <property type="component" value="Chromosome"/>
</dbReference>
<evidence type="ECO:0000259" key="3">
    <source>
        <dbReference type="Pfam" id="PF05547"/>
    </source>
</evidence>
<feature type="domain" description="Secretion system C-terminal sorting" evidence="4">
    <location>
        <begin position="1049"/>
        <end position="1126"/>
    </location>
</feature>
<dbReference type="KEGG" id="rhoz:GXP67_01360"/>
<dbReference type="InterPro" id="IPR002909">
    <property type="entry name" value="IPT_dom"/>
</dbReference>
<dbReference type="AlphaFoldDB" id="A0A6C0GBU5"/>
<protein>
    <submittedName>
        <fullName evidence="5">M6 family metalloprotease domain-containing protein</fullName>
    </submittedName>
</protein>
<keyword evidence="5" id="KW-0378">Hydrolase</keyword>
<evidence type="ECO:0000256" key="1">
    <source>
        <dbReference type="SAM" id="SignalP"/>
    </source>
</evidence>
<dbReference type="InterPro" id="IPR014756">
    <property type="entry name" value="Ig_E-set"/>
</dbReference>
<dbReference type="Gene3D" id="2.60.40.10">
    <property type="entry name" value="Immunoglobulins"/>
    <property type="match status" value="1"/>
</dbReference>
<feature type="domain" description="IPT/TIG" evidence="2">
    <location>
        <begin position="524"/>
        <end position="587"/>
    </location>
</feature>
<feature type="signal peptide" evidence="1">
    <location>
        <begin position="1"/>
        <end position="24"/>
    </location>
</feature>
<gene>
    <name evidence="5" type="ORF">GXP67_01360</name>
</gene>
<keyword evidence="5" id="KW-0482">Metalloprotease</keyword>
<sequence>MIYLYVLRLKVFVFLCLLSSKAIAQSPSNCPASPYPVTIQQPDRSALTIIGKGNMLHSWTETLDGYTVVLNKGKYEYARKSNGQLLPSGIPAKDAADRTAAEKVFLRNLTKSIRPGVVATDAAVFTQGITGSSTMITESAITSGTVKALLILIKYPDLPNTYTTSQFNNLMNQVNYRGTGSFKDFYVTSSAGKLNVSTDVFGWYTAANNYAYYGRQNGWTVSTTLVREAVNAAQAAGVDFSKYDNDKDGKVDGVIVAHAGPGAEEGSQSQYIWSHRWLLSIGANQVMYDGVLIDEYMITPERRMYTNDMVGRGIFCHEFGHNLGLPDLYDTDGGSEGAGEWSLMASANWLGNEHTPGNMCAWSRSALGWTTPQVLSGKGAYSLQAASNTNQVYRINTPLSNEYFLLENRQKTGLDISLKGSGLAIWHINTTKTSMYPSANYVNAEEELKGVDLEEADGLNQLDNQNNRGDAGDLYPGSAGKTVFNESTQPGSLTYTNAKTGINIRHITVDGEGKVWFTLGTVSPFISGFSPASGVAGAIVKITGAGLSGTTAVSFNAVNASFSKINDYTIQATVPAGASTGLIRLTLPSGIIASQTNFIIETLTAEKPWDKAFGGNYGDNLAAMVPTSDGGFLLGGYSLSGKNGDKTEISQGSTDFWIIKTDGAGNKQWDKRFGGSGAEYLNAVIQTSDGGFLLGGNSNSGIGGDKTEAGRGGTDFWIVKITSTGIKQWDKRFGGLGSEDLRTVIQTADGYFLAGYSNSGIDGDKSQNSQGGQDYWVVKLSLNGVKMWDKTFGGSGDDFLEGAVSLADGSFVLAGRSASGISGDRTENSRGGRDYWLLKINSSGSKIWNKRYGGSGNDELYAIGKTATGNLYIGGFTTSGIGGDKTQASRGGTDFWMLLLNESGVKLWDKRFGGTENEELRTIIQTSDGGFLMGGKSASNISGDKTEISRGSTDFWMLKTDGAGNKQWDKRFGGLAADELRSLLQTKQGSFVMGGRSDSGISGDKTQASRGSTDYWLVKLPAAPIIKVNTSTARLAVNTDPTSDVLLEVYPNPFQVHAQIRFSSAVHSPASLKVYDMQSKQVADLTQTTADAEQIYVVQWQPSGLKPGIYVIQLATSQGVLYKKIVFTP</sequence>
<dbReference type="GO" id="GO:0008237">
    <property type="term" value="F:metallopeptidase activity"/>
    <property type="evidence" value="ECO:0007669"/>
    <property type="project" value="UniProtKB-KW"/>
</dbReference>
<dbReference type="SUPFAM" id="SSF81296">
    <property type="entry name" value="E set domains"/>
    <property type="match status" value="1"/>
</dbReference>
<dbReference type="GO" id="GO:0006508">
    <property type="term" value="P:proteolysis"/>
    <property type="evidence" value="ECO:0007669"/>
    <property type="project" value="UniProtKB-KW"/>
</dbReference>
<proteinExistence type="predicted"/>
<evidence type="ECO:0000259" key="2">
    <source>
        <dbReference type="Pfam" id="PF01833"/>
    </source>
</evidence>
<dbReference type="Pfam" id="PF05547">
    <property type="entry name" value="Peptidase_M6"/>
    <property type="match status" value="1"/>
</dbReference>
<dbReference type="Pfam" id="PF18962">
    <property type="entry name" value="Por_Secre_tail"/>
    <property type="match status" value="1"/>
</dbReference>
<evidence type="ECO:0000259" key="4">
    <source>
        <dbReference type="Pfam" id="PF18962"/>
    </source>
</evidence>
<dbReference type="NCBIfam" id="TIGR03296">
    <property type="entry name" value="M6dom_TIGR03296"/>
    <property type="match status" value="1"/>
</dbReference>
<organism evidence="5 6">
    <name type="scientific">Rhodocytophaga rosea</name>
    <dbReference type="NCBI Taxonomy" id="2704465"/>
    <lineage>
        <taxon>Bacteria</taxon>
        <taxon>Pseudomonadati</taxon>
        <taxon>Bacteroidota</taxon>
        <taxon>Cytophagia</taxon>
        <taxon>Cytophagales</taxon>
        <taxon>Rhodocytophagaceae</taxon>
        <taxon>Rhodocytophaga</taxon>
    </lineage>
</organism>
<keyword evidence="6" id="KW-1185">Reference proteome</keyword>
<name>A0A6C0GBU5_9BACT</name>
<evidence type="ECO:0000313" key="6">
    <source>
        <dbReference type="Proteomes" id="UP000480178"/>
    </source>
</evidence>
<keyword evidence="5" id="KW-0645">Protease</keyword>
<reference evidence="5 6" key="1">
    <citation type="submission" date="2020-01" db="EMBL/GenBank/DDBJ databases">
        <authorList>
            <person name="Kim M.K."/>
        </authorList>
    </citation>
    <scope>NUCLEOTIDE SEQUENCE [LARGE SCALE GENOMIC DNA]</scope>
    <source>
        <strain evidence="5 6">172606-1</strain>
    </source>
</reference>
<dbReference type="InterPro" id="IPR008757">
    <property type="entry name" value="Peptidase_M6-like_domain"/>
</dbReference>
<dbReference type="NCBIfam" id="TIGR04183">
    <property type="entry name" value="Por_Secre_tail"/>
    <property type="match status" value="1"/>
</dbReference>
<dbReference type="PANTHER" id="PTHR41775:SF1">
    <property type="entry name" value="PEPTIDASE M6-LIKE DOMAIN-CONTAINING PROTEIN"/>
    <property type="match status" value="1"/>
</dbReference>